<dbReference type="Pfam" id="PF04840">
    <property type="entry name" value="Vps16_C"/>
    <property type="match status" value="1"/>
</dbReference>
<dbReference type="GO" id="GO:0005770">
    <property type="term" value="C:late endosome"/>
    <property type="evidence" value="ECO:0007669"/>
    <property type="project" value="UniProtKB-SubCell"/>
</dbReference>
<dbReference type="InterPro" id="IPR038132">
    <property type="entry name" value="Vps16_C_sf"/>
</dbReference>
<evidence type="ECO:0000313" key="7">
    <source>
        <dbReference type="Proteomes" id="UP001152795"/>
    </source>
</evidence>
<organism evidence="6 7">
    <name type="scientific">Paramuricea clavata</name>
    <name type="common">Red gorgonian</name>
    <name type="synonym">Violescent sea-whip</name>
    <dbReference type="NCBI Taxonomy" id="317549"/>
    <lineage>
        <taxon>Eukaryota</taxon>
        <taxon>Metazoa</taxon>
        <taxon>Cnidaria</taxon>
        <taxon>Anthozoa</taxon>
        <taxon>Octocorallia</taxon>
        <taxon>Malacalcyonacea</taxon>
        <taxon>Plexauridae</taxon>
        <taxon>Paramuricea</taxon>
    </lineage>
</organism>
<evidence type="ECO:0000256" key="2">
    <source>
        <dbReference type="ARBA" id="ARBA00004541"/>
    </source>
</evidence>
<keyword evidence="7" id="KW-1185">Reference proteome</keyword>
<reference evidence="6" key="1">
    <citation type="submission" date="2020-04" db="EMBL/GenBank/DDBJ databases">
        <authorList>
            <person name="Alioto T."/>
            <person name="Alioto T."/>
            <person name="Gomez Garrido J."/>
        </authorList>
    </citation>
    <scope>NUCLEOTIDE SEQUENCE</scope>
    <source>
        <strain evidence="6">A484AB</strain>
    </source>
</reference>
<evidence type="ECO:0000256" key="5">
    <source>
        <dbReference type="ARBA" id="ARBA00023329"/>
    </source>
</evidence>
<keyword evidence="5" id="KW-0968">Cytoplasmic vesicle</keyword>
<name>A0A7D9L843_PARCT</name>
<dbReference type="AlphaFoldDB" id="A0A7D9L843"/>
<keyword evidence="4" id="KW-0967">Endosome</keyword>
<gene>
    <name evidence="6" type="ORF">PACLA_8A071867</name>
</gene>
<accession>A0A7D9L843</accession>
<dbReference type="GO" id="GO:0099023">
    <property type="term" value="C:vesicle tethering complex"/>
    <property type="evidence" value="ECO:0007669"/>
    <property type="project" value="UniProtKB-ARBA"/>
</dbReference>
<dbReference type="Gene3D" id="1.10.150.780">
    <property type="entry name" value="Vps16, C-terminal region"/>
    <property type="match status" value="1"/>
</dbReference>
<protein>
    <submittedName>
        <fullName evidence="6">Spermatogenesis-defective 39 homolog isoform X2</fullName>
    </submittedName>
</protein>
<evidence type="ECO:0000313" key="6">
    <source>
        <dbReference type="EMBL" id="CAB4027392.1"/>
    </source>
</evidence>
<sequence length="241" mass="27931">MMLEYKKAVASSNPDSQIQAINTCQRIYETTPDLADMVSVLNEHQTLLKRQVKIEIKDKRTQAEGKNQIMRLHPRKSITSLPLIETLHYCCFYHHGKDDETLGPVSLQKEFKLTDKQFEWIMIGARAKLKKWEDLDTLFTSKSWYGSNKQKSSLGFDKVVGILEKSNAPPDILSKYLTLIEDLETRLALATKLKCHKVAVETIVSMKDKQRLDEYRKHLERTHPVQALISGYLQNSQIKWR</sequence>
<dbReference type="Proteomes" id="UP001152795">
    <property type="component" value="Unassembled WGS sequence"/>
</dbReference>
<dbReference type="GO" id="GO:0006886">
    <property type="term" value="P:intracellular protein transport"/>
    <property type="evidence" value="ECO:0007669"/>
    <property type="project" value="InterPro"/>
</dbReference>
<dbReference type="EMBL" id="CACRXK020014775">
    <property type="protein sequence ID" value="CAB4027392.1"/>
    <property type="molecule type" value="Genomic_DNA"/>
</dbReference>
<dbReference type="PANTHER" id="PTHR13364">
    <property type="entry name" value="DEFECTIVE SPERMATOGENESIS PROTEIN 39"/>
    <property type="match status" value="1"/>
</dbReference>
<evidence type="ECO:0000256" key="3">
    <source>
        <dbReference type="ARBA" id="ARBA00004603"/>
    </source>
</evidence>
<dbReference type="InterPro" id="IPR040057">
    <property type="entry name" value="Spe-39"/>
</dbReference>
<dbReference type="PANTHER" id="PTHR13364:SF6">
    <property type="entry name" value="SPERMATOGENESIS-DEFECTIVE PROTEIN 39 HOMOLOG"/>
    <property type="match status" value="1"/>
</dbReference>
<proteinExistence type="predicted"/>
<comment type="caution">
    <text evidence="6">The sequence shown here is derived from an EMBL/GenBank/DDBJ whole genome shotgun (WGS) entry which is preliminary data.</text>
</comment>
<dbReference type="GO" id="GO:0007034">
    <property type="term" value="P:vacuolar transport"/>
    <property type="evidence" value="ECO:0007669"/>
    <property type="project" value="TreeGrafter"/>
</dbReference>
<evidence type="ECO:0000256" key="1">
    <source>
        <dbReference type="ARBA" id="ARBA00004412"/>
    </source>
</evidence>
<dbReference type="OrthoDB" id="5986265at2759"/>
<comment type="subcellular location">
    <subcellularLocation>
        <location evidence="2">Cytoplasmic vesicle</location>
    </subcellularLocation>
    <subcellularLocation>
        <location evidence="1">Early endosome</location>
    </subcellularLocation>
    <subcellularLocation>
        <location evidence="3">Late endosome</location>
    </subcellularLocation>
</comment>
<evidence type="ECO:0000256" key="4">
    <source>
        <dbReference type="ARBA" id="ARBA00022753"/>
    </source>
</evidence>
<dbReference type="InterPro" id="IPR006925">
    <property type="entry name" value="Vps16_C"/>
</dbReference>
<dbReference type="GO" id="GO:0005769">
    <property type="term" value="C:early endosome"/>
    <property type="evidence" value="ECO:0007669"/>
    <property type="project" value="UniProtKB-SubCell"/>
</dbReference>